<accession>A0AAW2MMD2</accession>
<dbReference type="InterPro" id="IPR006527">
    <property type="entry name" value="F-box-assoc_dom_typ1"/>
</dbReference>
<sequence length="351" mass="40148">MEESLIDIVTPEFLMEALARLPVKPLFASRCVCKTFFDLTSVGRRGETFRNSTSFKSKFIDLHSANATQILALQFGDSNMLNWVDPEVDVDPEFVEKFRLKPIFRMPDFISQRTFSRDENKSVLVNSCNGLLYFVRRRAGDERSFVCNPVTNEYLLIRDVVWHNRFMFRTTTKSMWLGYSPGSNQYKVLRIFSFIDVDGNPVEMSAQALVVGSNSWNDIENTPLGRNVSWDDCPTTINGFLYWLDQSSKYIVFFDFDKEIFGEIALPSEYGDEQLSKIEFMSIGVLGGCLSLSFNVHDAPHVDVWVMKKHGNQESWRKEFIVDAVSPSGMPLHGQFRPASSQKRGDINALD</sequence>
<dbReference type="InterPro" id="IPR017451">
    <property type="entry name" value="F-box-assoc_interact_dom"/>
</dbReference>
<organism evidence="2">
    <name type="scientific">Sesamum angustifolium</name>
    <dbReference type="NCBI Taxonomy" id="2727405"/>
    <lineage>
        <taxon>Eukaryota</taxon>
        <taxon>Viridiplantae</taxon>
        <taxon>Streptophyta</taxon>
        <taxon>Embryophyta</taxon>
        <taxon>Tracheophyta</taxon>
        <taxon>Spermatophyta</taxon>
        <taxon>Magnoliopsida</taxon>
        <taxon>eudicotyledons</taxon>
        <taxon>Gunneridae</taxon>
        <taxon>Pentapetalae</taxon>
        <taxon>asterids</taxon>
        <taxon>lamiids</taxon>
        <taxon>Lamiales</taxon>
        <taxon>Pedaliaceae</taxon>
        <taxon>Sesamum</taxon>
    </lineage>
</organism>
<protein>
    <recommendedName>
        <fullName evidence="1">F-box associated beta-propeller type 1 domain-containing protein</fullName>
    </recommendedName>
</protein>
<dbReference type="PANTHER" id="PTHR31672">
    <property type="entry name" value="BNACNNG10540D PROTEIN"/>
    <property type="match status" value="1"/>
</dbReference>
<dbReference type="Pfam" id="PF07734">
    <property type="entry name" value="FBA_1"/>
    <property type="match status" value="1"/>
</dbReference>
<dbReference type="EMBL" id="JACGWK010000010">
    <property type="protein sequence ID" value="KAL0331301.1"/>
    <property type="molecule type" value="Genomic_DNA"/>
</dbReference>
<dbReference type="PANTHER" id="PTHR31672:SF13">
    <property type="entry name" value="F-BOX PROTEIN CPR30-LIKE"/>
    <property type="match status" value="1"/>
</dbReference>
<dbReference type="NCBIfam" id="TIGR01640">
    <property type="entry name" value="F_box_assoc_1"/>
    <property type="match status" value="1"/>
</dbReference>
<comment type="caution">
    <text evidence="2">The sequence shown here is derived from an EMBL/GenBank/DDBJ whole genome shotgun (WGS) entry which is preliminary data.</text>
</comment>
<dbReference type="InterPro" id="IPR050796">
    <property type="entry name" value="SCF_F-box_component"/>
</dbReference>
<dbReference type="AlphaFoldDB" id="A0AAW2MMD2"/>
<reference evidence="2" key="2">
    <citation type="journal article" date="2024" name="Plant">
        <title>Genomic evolution and insights into agronomic trait innovations of Sesamum species.</title>
        <authorList>
            <person name="Miao H."/>
            <person name="Wang L."/>
            <person name="Qu L."/>
            <person name="Liu H."/>
            <person name="Sun Y."/>
            <person name="Le M."/>
            <person name="Wang Q."/>
            <person name="Wei S."/>
            <person name="Zheng Y."/>
            <person name="Lin W."/>
            <person name="Duan Y."/>
            <person name="Cao H."/>
            <person name="Xiong S."/>
            <person name="Wang X."/>
            <person name="Wei L."/>
            <person name="Li C."/>
            <person name="Ma Q."/>
            <person name="Ju M."/>
            <person name="Zhao R."/>
            <person name="Li G."/>
            <person name="Mu C."/>
            <person name="Tian Q."/>
            <person name="Mei H."/>
            <person name="Zhang T."/>
            <person name="Gao T."/>
            <person name="Zhang H."/>
        </authorList>
    </citation>
    <scope>NUCLEOTIDE SEQUENCE</scope>
    <source>
        <strain evidence="2">G01</strain>
    </source>
</reference>
<evidence type="ECO:0000259" key="1">
    <source>
        <dbReference type="Pfam" id="PF07734"/>
    </source>
</evidence>
<name>A0AAW2MMD2_9LAMI</name>
<feature type="domain" description="F-box associated beta-propeller type 1" evidence="1">
    <location>
        <begin position="119"/>
        <end position="321"/>
    </location>
</feature>
<reference evidence="2" key="1">
    <citation type="submission" date="2020-06" db="EMBL/GenBank/DDBJ databases">
        <authorList>
            <person name="Li T."/>
            <person name="Hu X."/>
            <person name="Zhang T."/>
            <person name="Song X."/>
            <person name="Zhang H."/>
            <person name="Dai N."/>
            <person name="Sheng W."/>
            <person name="Hou X."/>
            <person name="Wei L."/>
        </authorList>
    </citation>
    <scope>NUCLEOTIDE SEQUENCE</scope>
    <source>
        <strain evidence="2">G01</strain>
        <tissue evidence="2">Leaf</tissue>
    </source>
</reference>
<evidence type="ECO:0000313" key="2">
    <source>
        <dbReference type="EMBL" id="KAL0331301.1"/>
    </source>
</evidence>
<gene>
    <name evidence="2" type="ORF">Sangu_1675600</name>
</gene>
<proteinExistence type="predicted"/>